<protein>
    <recommendedName>
        <fullName evidence="9">Tetraspanin</fullName>
    </recommendedName>
</protein>
<keyword evidence="8" id="KW-1185">Reference proteome</keyword>
<feature type="transmembrane region" description="Helical" evidence="6">
    <location>
        <begin position="43"/>
        <end position="68"/>
    </location>
</feature>
<feature type="transmembrane region" description="Helical" evidence="6">
    <location>
        <begin position="132"/>
        <end position="158"/>
    </location>
</feature>
<evidence type="ECO:0000256" key="3">
    <source>
        <dbReference type="ARBA" id="ARBA00022989"/>
    </source>
</evidence>
<dbReference type="InterPro" id="IPR018499">
    <property type="entry name" value="Tetraspanin/Peripherin"/>
</dbReference>
<comment type="caution">
    <text evidence="7">The sequence shown here is derived from an EMBL/GenBank/DDBJ whole genome shotgun (WGS) entry which is preliminary data.</text>
</comment>
<evidence type="ECO:0000256" key="6">
    <source>
        <dbReference type="SAM" id="Phobius"/>
    </source>
</evidence>
<evidence type="ECO:0000256" key="2">
    <source>
        <dbReference type="ARBA" id="ARBA00022692"/>
    </source>
</evidence>
<sequence>MSGRRIATIHESFDSRDVDAVSEPTADGGSGGGLRDQPFRSQLLGLCLCAFYASFLIAGLTLLGLSAWLLGIRLWTCPVFAAYYAPMWIFLASGILLLASGMLGLLFICCMQQRYQQQPEHQQQPEQQQQQALMQQVTTVLLALLVLSVCGLFGTLVLSAKYGNEAQARDTAQEVQSLFVQAKLDYMDGLNRGEGGGGGAGSSSSLSTTASSVLLCWESLQSIFGCCGAESYADWYSYRNGTRYYDSPRPSLPTSFDETVTPSDLSTSDAPTPSESSSTVEDATTTASGGTGTGVSVVAELILIAPSSCTCPSHNWQQSGSNNGSGGPNCVPVSGLSLNGKSSSSPYRVHGQGCIGPVKFAVRQHMAVMTSACPVAAILVLAHFLFACLLPRLSQRPDSRCMYAVDTAPHPTAYIAQTNKRYDVTAFGAAPSSASQLGLGGDRTEAF</sequence>
<dbReference type="Proteomes" id="UP000215902">
    <property type="component" value="Unassembled WGS sequence"/>
</dbReference>
<feature type="transmembrane region" description="Helical" evidence="6">
    <location>
        <begin position="88"/>
        <end position="111"/>
    </location>
</feature>
<feature type="transmembrane region" description="Helical" evidence="6">
    <location>
        <begin position="366"/>
        <end position="390"/>
    </location>
</feature>
<dbReference type="OrthoDB" id="432835at2759"/>
<comment type="subcellular location">
    <subcellularLocation>
        <location evidence="1">Membrane</location>
        <topology evidence="1">Multi-pass membrane protein</topology>
    </subcellularLocation>
</comment>
<name>A0A267DJW3_9PLAT</name>
<accession>A0A267DJW3</accession>
<keyword evidence="2 6" id="KW-0812">Transmembrane</keyword>
<reference evidence="7 8" key="1">
    <citation type="submission" date="2017-06" db="EMBL/GenBank/DDBJ databases">
        <title>A platform for efficient transgenesis in Macrostomum lignano, a flatworm model organism for stem cell research.</title>
        <authorList>
            <person name="Berezikov E."/>
        </authorList>
    </citation>
    <scope>NUCLEOTIDE SEQUENCE [LARGE SCALE GENOMIC DNA]</scope>
    <source>
        <strain evidence="7">DV1</strain>
        <tissue evidence="7">Whole organism</tissue>
    </source>
</reference>
<dbReference type="SUPFAM" id="SSF48652">
    <property type="entry name" value="Tetraspanin"/>
    <property type="match status" value="1"/>
</dbReference>
<evidence type="ECO:0000256" key="4">
    <source>
        <dbReference type="ARBA" id="ARBA00023136"/>
    </source>
</evidence>
<evidence type="ECO:0008006" key="9">
    <source>
        <dbReference type="Google" id="ProtNLM"/>
    </source>
</evidence>
<evidence type="ECO:0000256" key="1">
    <source>
        <dbReference type="ARBA" id="ARBA00004141"/>
    </source>
</evidence>
<dbReference type="GO" id="GO:0016020">
    <property type="term" value="C:membrane"/>
    <property type="evidence" value="ECO:0007669"/>
    <property type="project" value="UniProtKB-SubCell"/>
</dbReference>
<dbReference type="EMBL" id="NIVC01004012">
    <property type="protein sequence ID" value="PAA48934.1"/>
    <property type="molecule type" value="Genomic_DNA"/>
</dbReference>
<dbReference type="InterPro" id="IPR008952">
    <property type="entry name" value="Tetraspanin_EC2_sf"/>
</dbReference>
<gene>
    <name evidence="7" type="ORF">BOX15_Mlig014626g3</name>
</gene>
<proteinExistence type="predicted"/>
<organism evidence="7 8">
    <name type="scientific">Macrostomum lignano</name>
    <dbReference type="NCBI Taxonomy" id="282301"/>
    <lineage>
        <taxon>Eukaryota</taxon>
        <taxon>Metazoa</taxon>
        <taxon>Spiralia</taxon>
        <taxon>Lophotrochozoa</taxon>
        <taxon>Platyhelminthes</taxon>
        <taxon>Rhabditophora</taxon>
        <taxon>Macrostomorpha</taxon>
        <taxon>Macrostomida</taxon>
        <taxon>Macrostomidae</taxon>
        <taxon>Macrostomum</taxon>
    </lineage>
</organism>
<evidence type="ECO:0000256" key="5">
    <source>
        <dbReference type="SAM" id="MobiDB-lite"/>
    </source>
</evidence>
<keyword evidence="4 6" id="KW-0472">Membrane</keyword>
<evidence type="ECO:0000313" key="8">
    <source>
        <dbReference type="Proteomes" id="UP000215902"/>
    </source>
</evidence>
<feature type="compositionally biased region" description="Polar residues" evidence="5">
    <location>
        <begin position="252"/>
        <end position="282"/>
    </location>
</feature>
<dbReference type="Pfam" id="PF00335">
    <property type="entry name" value="Tetraspanin"/>
    <property type="match status" value="1"/>
</dbReference>
<feature type="region of interest" description="Disordered" evidence="5">
    <location>
        <begin position="249"/>
        <end position="291"/>
    </location>
</feature>
<evidence type="ECO:0000313" key="7">
    <source>
        <dbReference type="EMBL" id="PAA48934.1"/>
    </source>
</evidence>
<keyword evidence="3 6" id="KW-1133">Transmembrane helix</keyword>
<dbReference type="AlphaFoldDB" id="A0A267DJW3"/>